<name>A0ABS6SWU0_9RHOB</name>
<reference evidence="4 5" key="1">
    <citation type="submission" date="2021-05" db="EMBL/GenBank/DDBJ databases">
        <title>Culturable bacteria isolated from Daya Bay.</title>
        <authorList>
            <person name="Zheng W."/>
            <person name="Yu S."/>
            <person name="Huang Y."/>
        </authorList>
    </citation>
    <scope>NUCLEOTIDE SEQUENCE [LARGE SCALE GENOMIC DNA]</scope>
    <source>
        <strain evidence="4 5">DP4N28-5</strain>
    </source>
</reference>
<dbReference type="Pfam" id="PF00691">
    <property type="entry name" value="OmpA"/>
    <property type="match status" value="1"/>
</dbReference>
<dbReference type="EMBL" id="JAHUZE010000001">
    <property type="protein sequence ID" value="MBV7377422.1"/>
    <property type="molecule type" value="Genomic_DNA"/>
</dbReference>
<dbReference type="PANTHER" id="PTHR30329">
    <property type="entry name" value="STATOR ELEMENT OF FLAGELLAR MOTOR COMPLEX"/>
    <property type="match status" value="1"/>
</dbReference>
<proteinExistence type="predicted"/>
<dbReference type="InterPro" id="IPR006665">
    <property type="entry name" value="OmpA-like"/>
</dbReference>
<dbReference type="PROSITE" id="PS51123">
    <property type="entry name" value="OMPA_2"/>
    <property type="match status" value="1"/>
</dbReference>
<comment type="caution">
    <text evidence="4">The sequence shown here is derived from an EMBL/GenBank/DDBJ whole genome shotgun (WGS) entry which is preliminary data.</text>
</comment>
<dbReference type="PANTHER" id="PTHR30329:SF21">
    <property type="entry name" value="LIPOPROTEIN YIAD-RELATED"/>
    <property type="match status" value="1"/>
</dbReference>
<dbReference type="InterPro" id="IPR050330">
    <property type="entry name" value="Bact_OuterMem_StrucFunc"/>
</dbReference>
<feature type="domain" description="OmpA-like" evidence="3">
    <location>
        <begin position="364"/>
        <end position="482"/>
    </location>
</feature>
<dbReference type="RefSeq" id="WP_218390310.1">
    <property type="nucleotide sequence ID" value="NZ_JAHUZE010000001.1"/>
</dbReference>
<evidence type="ECO:0000256" key="1">
    <source>
        <dbReference type="PROSITE-ProRule" id="PRU00473"/>
    </source>
</evidence>
<keyword evidence="5" id="KW-1185">Reference proteome</keyword>
<keyword evidence="1" id="KW-0472">Membrane</keyword>
<evidence type="ECO:0000313" key="5">
    <source>
        <dbReference type="Proteomes" id="UP000756530"/>
    </source>
</evidence>
<evidence type="ECO:0000259" key="3">
    <source>
        <dbReference type="PROSITE" id="PS51123"/>
    </source>
</evidence>
<feature type="region of interest" description="Disordered" evidence="2">
    <location>
        <begin position="462"/>
        <end position="482"/>
    </location>
</feature>
<dbReference type="CDD" id="cd07185">
    <property type="entry name" value="OmpA_C-like"/>
    <property type="match status" value="1"/>
</dbReference>
<sequence>MRIILGSIVMIAGIGGLTLWGATERGPGVEDQIRVAAEAATRGAVHSIKAIVSGRDITLTGIADTEEELATIVAALDKVEGHRGINFDTVDVIPVADPYSTALAKAGDGSLNVSGFIPNAAAAATLEQAGVVGATDLPLASGAPDQWEAAFTAGADALASLDHGNFALTSTKAMLSGVALSAQRAEAARSALANMPSGYETVTEIEVNDPGVVTFELRYDPVTGLDLDGSIPETLGPDGIAAAMGLPAPSGEIVTTDAAMEGLGDMLTELSAVLPDLNGLTLRVEDGQVAEATAQVLPGLDIALVGSVLSEALGRISVDFTDPVIDAEPGTTRQNIATGETEVLHEGHWLVKPDFDVAGAVCTERAQDLQEERRIGFLTGSAELDKPSLAVINDLAGLVLHCTQAYGMRVTIGGHTDSDGDENENFALSVARANAVRNALAARGISPQKMVAIGYGETEPIASNDTEEGRAANRRTTFDWQG</sequence>
<gene>
    <name evidence="4" type="ORF">KJP28_00685</name>
</gene>
<evidence type="ECO:0000256" key="2">
    <source>
        <dbReference type="SAM" id="MobiDB-lite"/>
    </source>
</evidence>
<dbReference type="Proteomes" id="UP000756530">
    <property type="component" value="Unassembled WGS sequence"/>
</dbReference>
<organism evidence="4 5">
    <name type="scientific">Maritimibacter dapengensis</name>
    <dbReference type="NCBI Taxonomy" id="2836868"/>
    <lineage>
        <taxon>Bacteria</taxon>
        <taxon>Pseudomonadati</taxon>
        <taxon>Pseudomonadota</taxon>
        <taxon>Alphaproteobacteria</taxon>
        <taxon>Rhodobacterales</taxon>
        <taxon>Roseobacteraceae</taxon>
        <taxon>Maritimibacter</taxon>
    </lineage>
</organism>
<protein>
    <submittedName>
        <fullName evidence="4">OmpA family protein</fullName>
    </submittedName>
</protein>
<accession>A0ABS6SWU0</accession>
<evidence type="ECO:0000313" key="4">
    <source>
        <dbReference type="EMBL" id="MBV7377422.1"/>
    </source>
</evidence>